<comment type="caution">
    <text evidence="3">The sequence shown here is derived from an EMBL/GenBank/DDBJ whole genome shotgun (WGS) entry which is preliminary data.</text>
</comment>
<dbReference type="InterPro" id="IPR006115">
    <property type="entry name" value="6PGDH_NADP-bd"/>
</dbReference>
<feature type="domain" description="6-phosphogluconate dehydrogenase NADP-binding" evidence="1">
    <location>
        <begin position="32"/>
        <end position="191"/>
    </location>
</feature>
<dbReference type="PANTHER" id="PTHR22981:SF84">
    <property type="entry name" value="3-HYDROXYISOBUTYRATE DEHYDROGENASE"/>
    <property type="match status" value="1"/>
</dbReference>
<organism evidence="3 4">
    <name type="scientific">Porites lobata</name>
    <dbReference type="NCBI Taxonomy" id="104759"/>
    <lineage>
        <taxon>Eukaryota</taxon>
        <taxon>Metazoa</taxon>
        <taxon>Cnidaria</taxon>
        <taxon>Anthozoa</taxon>
        <taxon>Hexacorallia</taxon>
        <taxon>Scleractinia</taxon>
        <taxon>Fungiina</taxon>
        <taxon>Poritidae</taxon>
        <taxon>Porites</taxon>
    </lineage>
</organism>
<dbReference type="Gene3D" id="1.10.1040.10">
    <property type="entry name" value="N-(1-d-carboxylethyl)-l-norvaline Dehydrogenase, domain 2"/>
    <property type="match status" value="1"/>
</dbReference>
<evidence type="ECO:0000259" key="1">
    <source>
        <dbReference type="Pfam" id="PF03446"/>
    </source>
</evidence>
<proteinExistence type="predicted"/>
<accession>A0ABN8P338</accession>
<dbReference type="Pfam" id="PF14833">
    <property type="entry name" value="NAD_binding_11"/>
    <property type="match status" value="1"/>
</dbReference>
<protein>
    <recommendedName>
        <fullName evidence="5">3-hydroxyisobutyrate dehydrogenase</fullName>
    </recommendedName>
</protein>
<feature type="domain" description="3-hydroxyisobutyrate dehydrogenase-like NAD-binding" evidence="2">
    <location>
        <begin position="194"/>
        <end position="306"/>
    </location>
</feature>
<dbReference type="InterPro" id="IPR029154">
    <property type="entry name" value="HIBADH-like_NADP-bd"/>
</dbReference>
<evidence type="ECO:0000313" key="4">
    <source>
        <dbReference type="Proteomes" id="UP001159405"/>
    </source>
</evidence>
<reference evidence="3 4" key="1">
    <citation type="submission" date="2022-05" db="EMBL/GenBank/DDBJ databases">
        <authorList>
            <consortium name="Genoscope - CEA"/>
            <person name="William W."/>
        </authorList>
    </citation>
    <scope>NUCLEOTIDE SEQUENCE [LARGE SCALE GENOMIC DNA]</scope>
</reference>
<sequence>MNRITSLRFLFTPSSAFHGSHRRAYSTKPAQKIGIIGLGNVGSTVAKNLLNSGFTVSALLDTNVKAGQELPGDIPRPGNPKELAAMCDVVITALPAPPHVRKVLKGEDGVLAGLRSGGVWIDHSTTDYQQTLELAKEAGDRGVRVLEAPVTGGMAILKQGKMTVLVGGEKQLFEDCLPILQQSTKKVLYMGQMGSATIAKVISNMLAATNNVAMGEAMMLGKRGGLDLRSLFEAIRFSAGNSYVWETEGPLVFNGTYNPDFTMELHCKDLNLGYDLARKFKVPTELHSHVEQIYNRARFRYGNNAGSSYPPKMLEDDLQEPLQIGGFENWTYSVEHVNNSMAVVHTTKDKIYDKTED</sequence>
<evidence type="ECO:0000259" key="2">
    <source>
        <dbReference type="Pfam" id="PF14833"/>
    </source>
</evidence>
<dbReference type="SUPFAM" id="SSF48179">
    <property type="entry name" value="6-phosphogluconate dehydrogenase C-terminal domain-like"/>
    <property type="match status" value="1"/>
</dbReference>
<dbReference type="Pfam" id="PF03446">
    <property type="entry name" value="NAD_binding_2"/>
    <property type="match status" value="1"/>
</dbReference>
<gene>
    <name evidence="3" type="ORF">PLOB_00033576</name>
</gene>
<dbReference type="InterPro" id="IPR036291">
    <property type="entry name" value="NAD(P)-bd_dom_sf"/>
</dbReference>
<dbReference type="PANTHER" id="PTHR22981">
    <property type="entry name" value="3-HYDROXYISOBUTYRATE DEHYDROGENASE-RELATED"/>
    <property type="match status" value="1"/>
</dbReference>
<dbReference type="Proteomes" id="UP001159405">
    <property type="component" value="Unassembled WGS sequence"/>
</dbReference>
<dbReference type="InterPro" id="IPR013328">
    <property type="entry name" value="6PGD_dom2"/>
</dbReference>
<dbReference type="InterPro" id="IPR008927">
    <property type="entry name" value="6-PGluconate_DH-like_C_sf"/>
</dbReference>
<dbReference type="Gene3D" id="3.40.50.720">
    <property type="entry name" value="NAD(P)-binding Rossmann-like Domain"/>
    <property type="match status" value="1"/>
</dbReference>
<evidence type="ECO:0008006" key="5">
    <source>
        <dbReference type="Google" id="ProtNLM"/>
    </source>
</evidence>
<keyword evidence="4" id="KW-1185">Reference proteome</keyword>
<evidence type="ECO:0000313" key="3">
    <source>
        <dbReference type="EMBL" id="CAH3128343.1"/>
    </source>
</evidence>
<dbReference type="SUPFAM" id="SSF51735">
    <property type="entry name" value="NAD(P)-binding Rossmann-fold domains"/>
    <property type="match status" value="1"/>
</dbReference>
<dbReference type="EMBL" id="CALNXK010000045">
    <property type="protein sequence ID" value="CAH3128343.1"/>
    <property type="molecule type" value="Genomic_DNA"/>
</dbReference>
<name>A0ABN8P338_9CNID</name>